<evidence type="ECO:0000313" key="2">
    <source>
        <dbReference type="EMBL" id="TQD77616.1"/>
    </source>
</evidence>
<feature type="region of interest" description="Disordered" evidence="1">
    <location>
        <begin position="33"/>
        <end position="63"/>
    </location>
</feature>
<organism evidence="2 3">
    <name type="scientific">Malus baccata</name>
    <name type="common">Siberian crab apple</name>
    <name type="synonym">Pyrus baccata</name>
    <dbReference type="NCBI Taxonomy" id="106549"/>
    <lineage>
        <taxon>Eukaryota</taxon>
        <taxon>Viridiplantae</taxon>
        <taxon>Streptophyta</taxon>
        <taxon>Embryophyta</taxon>
        <taxon>Tracheophyta</taxon>
        <taxon>Spermatophyta</taxon>
        <taxon>Magnoliopsida</taxon>
        <taxon>eudicotyledons</taxon>
        <taxon>Gunneridae</taxon>
        <taxon>Pentapetalae</taxon>
        <taxon>rosids</taxon>
        <taxon>fabids</taxon>
        <taxon>Rosales</taxon>
        <taxon>Rosaceae</taxon>
        <taxon>Amygdaloideae</taxon>
        <taxon>Maleae</taxon>
        <taxon>Malus</taxon>
    </lineage>
</organism>
<gene>
    <name evidence="2" type="ORF">C1H46_036825</name>
</gene>
<proteinExistence type="predicted"/>
<protein>
    <submittedName>
        <fullName evidence="2">Uncharacterized protein</fullName>
    </submittedName>
</protein>
<dbReference type="EMBL" id="VIEB01000951">
    <property type="protein sequence ID" value="TQD77616.1"/>
    <property type="molecule type" value="Genomic_DNA"/>
</dbReference>
<accession>A0A540KTR8</accession>
<reference evidence="2 3" key="1">
    <citation type="journal article" date="2019" name="G3 (Bethesda)">
        <title>Sequencing of a Wild Apple (Malus baccata) Genome Unravels the Differences Between Cultivated and Wild Apple Species Regarding Disease Resistance and Cold Tolerance.</title>
        <authorList>
            <person name="Chen X."/>
        </authorList>
    </citation>
    <scope>NUCLEOTIDE SEQUENCE [LARGE SCALE GENOMIC DNA]</scope>
    <source>
        <strain evidence="3">cv. Shandingzi</strain>
        <tissue evidence="2">Leaves</tissue>
    </source>
</reference>
<keyword evidence="3" id="KW-1185">Reference proteome</keyword>
<sequence length="144" mass="16045">MRVKVRFRNRLFLLNSDEIRMANYQSSANKPIAPYASPSSSTPHLPPPSVAMPYSPATASQNPTTFPPNWIQEFIIQTPDNKPTDSVKKSLKTQKILKLKYLAGMRGGDYEGKVSGKDESDGEKGRGEFYLLLGKIQKTNEGLQ</sequence>
<comment type="caution">
    <text evidence="2">The sequence shown here is derived from an EMBL/GenBank/DDBJ whole genome shotgun (WGS) entry which is preliminary data.</text>
</comment>
<name>A0A540KTR8_MALBA</name>
<dbReference type="AlphaFoldDB" id="A0A540KTR8"/>
<evidence type="ECO:0000256" key="1">
    <source>
        <dbReference type="SAM" id="MobiDB-lite"/>
    </source>
</evidence>
<evidence type="ECO:0000313" key="3">
    <source>
        <dbReference type="Proteomes" id="UP000315295"/>
    </source>
</evidence>
<dbReference type="Proteomes" id="UP000315295">
    <property type="component" value="Unassembled WGS sequence"/>
</dbReference>